<evidence type="ECO:0000256" key="8">
    <source>
        <dbReference type="ARBA" id="ARBA00023237"/>
    </source>
</evidence>
<accession>A0A644V7P5</accession>
<dbReference type="GO" id="GO:0009279">
    <property type="term" value="C:cell outer membrane"/>
    <property type="evidence" value="ECO:0007669"/>
    <property type="project" value="UniProtKB-SubCell"/>
</dbReference>
<dbReference type="Gene3D" id="2.40.170.20">
    <property type="entry name" value="TonB-dependent receptor, beta-barrel domain"/>
    <property type="match status" value="1"/>
</dbReference>
<evidence type="ECO:0000256" key="3">
    <source>
        <dbReference type="ARBA" id="ARBA00022692"/>
    </source>
</evidence>
<keyword evidence="3" id="KW-0812">Transmembrane</keyword>
<gene>
    <name evidence="11" type="primary">btuB_34</name>
    <name evidence="11" type="ORF">SDC9_33358</name>
</gene>
<keyword evidence="6" id="KW-0472">Membrane</keyword>
<dbReference type="GO" id="GO:0015344">
    <property type="term" value="F:siderophore uptake transmembrane transporter activity"/>
    <property type="evidence" value="ECO:0007669"/>
    <property type="project" value="TreeGrafter"/>
</dbReference>
<evidence type="ECO:0000256" key="6">
    <source>
        <dbReference type="ARBA" id="ARBA00023136"/>
    </source>
</evidence>
<evidence type="ECO:0000259" key="10">
    <source>
        <dbReference type="Pfam" id="PF07715"/>
    </source>
</evidence>
<keyword evidence="2" id="KW-0813">Transport</keyword>
<feature type="domain" description="TonB-dependent receptor-like beta-barrel" evidence="9">
    <location>
        <begin position="183"/>
        <end position="588"/>
    </location>
</feature>
<reference evidence="11" key="1">
    <citation type="submission" date="2019-08" db="EMBL/GenBank/DDBJ databases">
        <authorList>
            <person name="Kucharzyk K."/>
            <person name="Murdoch R.W."/>
            <person name="Higgins S."/>
            <person name="Loffler F."/>
        </authorList>
    </citation>
    <scope>NUCLEOTIDE SEQUENCE</scope>
</reference>
<evidence type="ECO:0000256" key="7">
    <source>
        <dbReference type="ARBA" id="ARBA00023170"/>
    </source>
</evidence>
<keyword evidence="7" id="KW-0675">Receptor</keyword>
<dbReference type="Pfam" id="PF00593">
    <property type="entry name" value="TonB_dep_Rec_b-barrel"/>
    <property type="match status" value="1"/>
</dbReference>
<dbReference type="PROSITE" id="PS52016">
    <property type="entry name" value="TONB_DEPENDENT_REC_3"/>
    <property type="match status" value="1"/>
</dbReference>
<protein>
    <submittedName>
        <fullName evidence="11">Vitamin B12 transporter BtuB</fullName>
    </submittedName>
</protein>
<dbReference type="Pfam" id="PF07715">
    <property type="entry name" value="Plug"/>
    <property type="match status" value="1"/>
</dbReference>
<dbReference type="InterPro" id="IPR036942">
    <property type="entry name" value="Beta-barrel_TonB_sf"/>
</dbReference>
<comment type="subcellular location">
    <subcellularLocation>
        <location evidence="1">Cell outer membrane</location>
        <topology evidence="1">Multi-pass membrane protein</topology>
    </subcellularLocation>
</comment>
<dbReference type="GO" id="GO:0044718">
    <property type="term" value="P:siderophore transmembrane transport"/>
    <property type="evidence" value="ECO:0007669"/>
    <property type="project" value="TreeGrafter"/>
</dbReference>
<dbReference type="Gene3D" id="2.170.130.10">
    <property type="entry name" value="TonB-dependent receptor, plug domain"/>
    <property type="match status" value="1"/>
</dbReference>
<proteinExistence type="predicted"/>
<keyword evidence="8" id="KW-0998">Cell outer membrane</keyword>
<evidence type="ECO:0000256" key="4">
    <source>
        <dbReference type="ARBA" id="ARBA00022729"/>
    </source>
</evidence>
<sequence length="614" mass="68041">MKKIKFVIMLLCIGLYSYARETVKDSVQLEDVVVTGSKFETSRELIPLSVSQISADNIKQSGHYNVLSTLSAYVPGVFITERNILGFGVATGGSGSINIRGVSINNGVGNYPNTQVLVLIDGHPQYQGIFGHPLPDAYVASDVEKVEVIRGPASVLYGSNAMAGAVNIITKKQQTEGLSATVNAVYGSYNTQKYAGTFGFKKDKLSLFLSANHASTDGTRENTDFKISNGYLKAAYELSRHWKITADLSMAQYEANDNGKVSPPAPSPIPFHIDVLRGKAALSVENKYDKLDGAIKLYHNFGEHDLSDGFKSTDRNSGLMIYQNYRLFDQTHVTAGLDAKQYGGHAIDPKPMIPVDTTEIVYELAGYALIHQKLFEFVDLNAGLRFEHNSVFGNEWVPMVGAAARAGETTNFKASVSKGFRSPTVMELYLYAPNAALKPERMMNYELSWLQSYMANRLSTELTAFWVEGENMIQVVGGTPPKRQNTGTFSNRGIEFAAKYRITNQFNVQANYTFLDMEKKIVAAPKHQFNINLNYQYKMVNFNVAAQHVNTLYASLTPESIQQFTLFNTRISTKITKQLDVFLAGHNLLNQQYQINDGYPMPGINFHGGLNLKL</sequence>
<dbReference type="InterPro" id="IPR039426">
    <property type="entry name" value="TonB-dep_rcpt-like"/>
</dbReference>
<dbReference type="PANTHER" id="PTHR30069">
    <property type="entry name" value="TONB-DEPENDENT OUTER MEMBRANE RECEPTOR"/>
    <property type="match status" value="1"/>
</dbReference>
<comment type="caution">
    <text evidence="11">The sequence shown here is derived from an EMBL/GenBank/DDBJ whole genome shotgun (WGS) entry which is preliminary data.</text>
</comment>
<keyword evidence="5" id="KW-0798">TonB box</keyword>
<dbReference type="InterPro" id="IPR000531">
    <property type="entry name" value="Beta-barrel_TonB"/>
</dbReference>
<evidence type="ECO:0000256" key="2">
    <source>
        <dbReference type="ARBA" id="ARBA00022448"/>
    </source>
</evidence>
<dbReference type="SUPFAM" id="SSF56935">
    <property type="entry name" value="Porins"/>
    <property type="match status" value="1"/>
</dbReference>
<evidence type="ECO:0000256" key="1">
    <source>
        <dbReference type="ARBA" id="ARBA00004571"/>
    </source>
</evidence>
<dbReference type="InterPro" id="IPR012910">
    <property type="entry name" value="Plug_dom"/>
</dbReference>
<keyword evidence="4" id="KW-0732">Signal</keyword>
<dbReference type="PANTHER" id="PTHR30069:SF29">
    <property type="entry name" value="HEMOGLOBIN AND HEMOGLOBIN-HAPTOGLOBIN-BINDING PROTEIN 1-RELATED"/>
    <property type="match status" value="1"/>
</dbReference>
<dbReference type="InterPro" id="IPR037066">
    <property type="entry name" value="Plug_dom_sf"/>
</dbReference>
<evidence type="ECO:0000256" key="5">
    <source>
        <dbReference type="ARBA" id="ARBA00023077"/>
    </source>
</evidence>
<feature type="domain" description="TonB-dependent receptor plug" evidence="10">
    <location>
        <begin position="46"/>
        <end position="165"/>
    </location>
</feature>
<organism evidence="11">
    <name type="scientific">bioreactor metagenome</name>
    <dbReference type="NCBI Taxonomy" id="1076179"/>
    <lineage>
        <taxon>unclassified sequences</taxon>
        <taxon>metagenomes</taxon>
        <taxon>ecological metagenomes</taxon>
    </lineage>
</organism>
<name>A0A644V7P5_9ZZZZ</name>
<evidence type="ECO:0000313" key="11">
    <source>
        <dbReference type="EMBL" id="MPL87358.1"/>
    </source>
</evidence>
<evidence type="ECO:0000259" key="9">
    <source>
        <dbReference type="Pfam" id="PF00593"/>
    </source>
</evidence>
<dbReference type="EMBL" id="VSSQ01000237">
    <property type="protein sequence ID" value="MPL87358.1"/>
    <property type="molecule type" value="Genomic_DNA"/>
</dbReference>
<dbReference type="AlphaFoldDB" id="A0A644V7P5"/>
<dbReference type="CDD" id="cd01347">
    <property type="entry name" value="ligand_gated_channel"/>
    <property type="match status" value="1"/>
</dbReference>